<dbReference type="PRINTS" id="PR00359">
    <property type="entry name" value="BP450"/>
</dbReference>
<keyword evidence="2" id="KW-0503">Monooxygenase</keyword>
<protein>
    <submittedName>
        <fullName evidence="3">Cytochrome P450</fullName>
    </submittedName>
</protein>
<sequence length="424" mass="47866">MTISTELANTIVDPRAYADGDRVDQAFAWLRQNAPLEQAQPEGFDPFWVVTRHADILEVERQNELFHNGDRSTVLTTIEADQKVRAMMGGSPHLVRSLVQMDNPDHLAYRRLTQGWFMPQNLRKLEDRIREIATGFLDRMAAQGGSCDFARDVAFLYPLHVIMEVIGVPETDEPRMLKLTQELFGSADPELNRTGTETYDAQTGVDTIQSVVMDFMMYFNAMTEDRRKTPREDLATVIANGEVHGQPLGHLEAMSYYIIAATAGHDTTSSTTAAALWAMAENPEQFEKVKADRSLIPGLIEESIRWATPVKHFMRTATDDAELAGKKIAKGDWLFLSYPSGNRDETVFEDPFKFRVDRTPNKHVAFGYGAHVCLGQHLARMEMRILWEEFFKRVASVEMAGEPKRMAASFVCGPKSVPIRFTLN</sequence>
<dbReference type="CDD" id="cd11033">
    <property type="entry name" value="CYP142-like"/>
    <property type="match status" value="1"/>
</dbReference>
<keyword evidence="2" id="KW-0560">Oxidoreductase</keyword>
<reference evidence="4" key="1">
    <citation type="journal article" date="2019" name="Int. J. Syst. Evol. Microbiol.">
        <title>The Global Catalogue of Microorganisms (GCM) 10K type strain sequencing project: providing services to taxonomists for standard genome sequencing and annotation.</title>
        <authorList>
            <consortium name="The Broad Institute Genomics Platform"/>
            <consortium name="The Broad Institute Genome Sequencing Center for Infectious Disease"/>
            <person name="Wu L."/>
            <person name="Ma J."/>
        </authorList>
    </citation>
    <scope>NUCLEOTIDE SEQUENCE [LARGE SCALE GENOMIC DNA]</scope>
    <source>
        <strain evidence="4">CCUG 55074</strain>
    </source>
</reference>
<dbReference type="PANTHER" id="PTHR46696">
    <property type="entry name" value="P450, PUTATIVE (EUROFUNG)-RELATED"/>
    <property type="match status" value="1"/>
</dbReference>
<dbReference type="SUPFAM" id="SSF48264">
    <property type="entry name" value="Cytochrome P450"/>
    <property type="match status" value="1"/>
</dbReference>
<organism evidence="3 4">
    <name type="scientific">Phenylobacterium conjunctum</name>
    <dbReference type="NCBI Taxonomy" id="1298959"/>
    <lineage>
        <taxon>Bacteria</taxon>
        <taxon>Pseudomonadati</taxon>
        <taxon>Pseudomonadota</taxon>
        <taxon>Alphaproteobacteria</taxon>
        <taxon>Caulobacterales</taxon>
        <taxon>Caulobacteraceae</taxon>
        <taxon>Phenylobacterium</taxon>
    </lineage>
</organism>
<keyword evidence="4" id="KW-1185">Reference proteome</keyword>
<dbReference type="InterPro" id="IPR036396">
    <property type="entry name" value="Cyt_P450_sf"/>
</dbReference>
<gene>
    <name evidence="3" type="ORF">ACFQ27_17580</name>
</gene>
<dbReference type="InterPro" id="IPR001128">
    <property type="entry name" value="Cyt_P450"/>
</dbReference>
<dbReference type="RefSeq" id="WP_374343288.1">
    <property type="nucleotide sequence ID" value="NZ_JBHTLQ010000055.1"/>
</dbReference>
<dbReference type="Proteomes" id="UP001597216">
    <property type="component" value="Unassembled WGS sequence"/>
</dbReference>
<proteinExistence type="inferred from homology"/>
<name>A0ABW3T5F9_9CAUL</name>
<keyword evidence="2" id="KW-0408">Iron</keyword>
<evidence type="ECO:0000313" key="3">
    <source>
        <dbReference type="EMBL" id="MFD1192404.1"/>
    </source>
</evidence>
<dbReference type="PANTHER" id="PTHR46696:SF4">
    <property type="entry name" value="BIOTIN BIOSYNTHESIS CYTOCHROME P450"/>
    <property type="match status" value="1"/>
</dbReference>
<dbReference type="PRINTS" id="PR00385">
    <property type="entry name" value="P450"/>
</dbReference>
<comment type="similarity">
    <text evidence="1 2">Belongs to the cytochrome P450 family.</text>
</comment>
<dbReference type="EMBL" id="JBHTLQ010000055">
    <property type="protein sequence ID" value="MFD1192404.1"/>
    <property type="molecule type" value="Genomic_DNA"/>
</dbReference>
<keyword evidence="2" id="KW-0349">Heme</keyword>
<evidence type="ECO:0000313" key="4">
    <source>
        <dbReference type="Proteomes" id="UP001597216"/>
    </source>
</evidence>
<evidence type="ECO:0000256" key="2">
    <source>
        <dbReference type="RuleBase" id="RU000461"/>
    </source>
</evidence>
<accession>A0ABW3T5F9</accession>
<comment type="caution">
    <text evidence="3">The sequence shown here is derived from an EMBL/GenBank/DDBJ whole genome shotgun (WGS) entry which is preliminary data.</text>
</comment>
<dbReference type="Gene3D" id="1.10.630.10">
    <property type="entry name" value="Cytochrome P450"/>
    <property type="match status" value="1"/>
</dbReference>
<evidence type="ECO:0000256" key="1">
    <source>
        <dbReference type="ARBA" id="ARBA00010617"/>
    </source>
</evidence>
<dbReference type="Pfam" id="PF00067">
    <property type="entry name" value="p450"/>
    <property type="match status" value="1"/>
</dbReference>
<dbReference type="PROSITE" id="PS00086">
    <property type="entry name" value="CYTOCHROME_P450"/>
    <property type="match status" value="1"/>
</dbReference>
<dbReference type="InterPro" id="IPR002397">
    <property type="entry name" value="Cyt_P450_B"/>
</dbReference>
<keyword evidence="2" id="KW-0479">Metal-binding</keyword>
<dbReference type="InterPro" id="IPR017972">
    <property type="entry name" value="Cyt_P450_CS"/>
</dbReference>